<dbReference type="InterPro" id="IPR032710">
    <property type="entry name" value="NTF2-like_dom_sf"/>
</dbReference>
<name>A0A9D6V3W7_9BACT</name>
<accession>A0A9D6V3W7</accession>
<sequence>MAEIDNKELVRSWFEKGCVQHDLDAASELLSEDYVMHNPMAPDFPGGREAFKKMCGGNREAIRDSACTIDDQFAEGDRVATRWTVSGCQTKDLPGIPSKGQCFNMSGITISRVADGKIVEEWVSMDALGMRQQLGSP</sequence>
<comment type="caution">
    <text evidence="1">The sequence shown here is derived from an EMBL/GenBank/DDBJ whole genome shotgun (WGS) entry which is preliminary data.</text>
</comment>
<dbReference type="AlphaFoldDB" id="A0A9D6V3W7"/>
<evidence type="ECO:0000313" key="2">
    <source>
        <dbReference type="Proteomes" id="UP000807825"/>
    </source>
</evidence>
<dbReference type="Gene3D" id="3.10.450.50">
    <property type="match status" value="1"/>
</dbReference>
<dbReference type="PANTHER" id="PTHR38436:SF1">
    <property type="entry name" value="ESTER CYCLASE"/>
    <property type="match status" value="1"/>
</dbReference>
<dbReference type="Proteomes" id="UP000807825">
    <property type="component" value="Unassembled WGS sequence"/>
</dbReference>
<organism evidence="1 2">
    <name type="scientific">Desulfomonile tiedjei</name>
    <dbReference type="NCBI Taxonomy" id="2358"/>
    <lineage>
        <taxon>Bacteria</taxon>
        <taxon>Pseudomonadati</taxon>
        <taxon>Thermodesulfobacteriota</taxon>
        <taxon>Desulfomonilia</taxon>
        <taxon>Desulfomonilales</taxon>
        <taxon>Desulfomonilaceae</taxon>
        <taxon>Desulfomonile</taxon>
    </lineage>
</organism>
<protein>
    <submittedName>
        <fullName evidence="1">Ester cyclase</fullName>
    </submittedName>
</protein>
<dbReference type="Pfam" id="PF07366">
    <property type="entry name" value="SnoaL"/>
    <property type="match status" value="1"/>
</dbReference>
<evidence type="ECO:0000313" key="1">
    <source>
        <dbReference type="EMBL" id="MBI5248692.1"/>
    </source>
</evidence>
<reference evidence="1" key="1">
    <citation type="submission" date="2020-07" db="EMBL/GenBank/DDBJ databases">
        <title>Huge and variable diversity of episymbiotic CPR bacteria and DPANN archaea in groundwater ecosystems.</title>
        <authorList>
            <person name="He C.Y."/>
            <person name="Keren R."/>
            <person name="Whittaker M."/>
            <person name="Farag I.F."/>
            <person name="Doudna J."/>
            <person name="Cate J.H.D."/>
            <person name="Banfield J.F."/>
        </authorList>
    </citation>
    <scope>NUCLEOTIDE SEQUENCE</scope>
    <source>
        <strain evidence="1">NC_groundwater_1664_Pr3_B-0.1um_52_9</strain>
    </source>
</reference>
<proteinExistence type="predicted"/>
<dbReference type="EMBL" id="JACRDE010000126">
    <property type="protein sequence ID" value="MBI5248692.1"/>
    <property type="molecule type" value="Genomic_DNA"/>
</dbReference>
<dbReference type="InterPro" id="IPR009959">
    <property type="entry name" value="Cyclase_SnoaL-like"/>
</dbReference>
<gene>
    <name evidence="1" type="ORF">HY912_04290</name>
</gene>
<dbReference type="SUPFAM" id="SSF54427">
    <property type="entry name" value="NTF2-like"/>
    <property type="match status" value="1"/>
</dbReference>
<dbReference type="PANTHER" id="PTHR38436">
    <property type="entry name" value="POLYKETIDE CYCLASE SNOAL-LIKE DOMAIN"/>
    <property type="match status" value="1"/>
</dbReference>
<dbReference type="GO" id="GO:0030638">
    <property type="term" value="P:polyketide metabolic process"/>
    <property type="evidence" value="ECO:0007669"/>
    <property type="project" value="InterPro"/>
</dbReference>